<name>A0A1Y0I1P2_9GAMM</name>
<keyword evidence="1" id="KW-0812">Transmembrane</keyword>
<dbReference type="AlphaFoldDB" id="A0A1Y0I1P2"/>
<gene>
    <name evidence="2" type="ORF">OLMES_0214</name>
</gene>
<dbReference type="RefSeq" id="WP_087459537.1">
    <property type="nucleotide sequence ID" value="NZ_CP021425.1"/>
</dbReference>
<proteinExistence type="predicted"/>
<evidence type="ECO:0000256" key="1">
    <source>
        <dbReference type="SAM" id="Phobius"/>
    </source>
</evidence>
<dbReference type="KEGG" id="ome:OLMES_0214"/>
<dbReference type="EMBL" id="CP021425">
    <property type="protein sequence ID" value="ARU54321.1"/>
    <property type="molecule type" value="Genomic_DNA"/>
</dbReference>
<sequence length="115" mass="13423">MIKATKYTSFIAGIVFGFLWGLDSYQQELIQSEFWPLEISSQNLTLLSIVYLFVSGFTFMIGFESFKKINGVRHQLSLEQANHKILNELYYPVWVRILFYLLGSFIGMFLPALFF</sequence>
<organism evidence="2 3">
    <name type="scientific">Oleiphilus messinensis</name>
    <dbReference type="NCBI Taxonomy" id="141451"/>
    <lineage>
        <taxon>Bacteria</taxon>
        <taxon>Pseudomonadati</taxon>
        <taxon>Pseudomonadota</taxon>
        <taxon>Gammaproteobacteria</taxon>
        <taxon>Oceanospirillales</taxon>
        <taxon>Oleiphilaceae</taxon>
        <taxon>Oleiphilus</taxon>
    </lineage>
</organism>
<evidence type="ECO:0000313" key="2">
    <source>
        <dbReference type="EMBL" id="ARU54321.1"/>
    </source>
</evidence>
<accession>A0A1Y0I1P2</accession>
<reference evidence="2 3" key="1">
    <citation type="submission" date="2017-05" db="EMBL/GenBank/DDBJ databases">
        <title>Genomic insights into alkan degradation activity of Oleiphilus messinensis.</title>
        <authorList>
            <person name="Kozyavkin S.A."/>
            <person name="Slesarev A.I."/>
            <person name="Golyshin P.N."/>
            <person name="Korzhenkov A."/>
            <person name="Golyshina O.N."/>
            <person name="Toshchakov S.V."/>
        </authorList>
    </citation>
    <scope>NUCLEOTIDE SEQUENCE [LARGE SCALE GENOMIC DNA]</scope>
    <source>
        <strain evidence="2 3">ME102</strain>
    </source>
</reference>
<evidence type="ECO:0000313" key="3">
    <source>
        <dbReference type="Proteomes" id="UP000196027"/>
    </source>
</evidence>
<keyword evidence="1" id="KW-0472">Membrane</keyword>
<feature type="transmembrane region" description="Helical" evidence="1">
    <location>
        <begin position="93"/>
        <end position="114"/>
    </location>
</feature>
<keyword evidence="1" id="KW-1133">Transmembrane helix</keyword>
<feature type="transmembrane region" description="Helical" evidence="1">
    <location>
        <begin position="45"/>
        <end position="63"/>
    </location>
</feature>
<dbReference type="Proteomes" id="UP000196027">
    <property type="component" value="Chromosome"/>
</dbReference>
<feature type="transmembrane region" description="Helical" evidence="1">
    <location>
        <begin position="7"/>
        <end position="25"/>
    </location>
</feature>
<protein>
    <submittedName>
        <fullName evidence="2">Uncharacterized protein</fullName>
    </submittedName>
</protein>
<keyword evidence="3" id="KW-1185">Reference proteome</keyword>